<sequence length="136" mass="15351">MAATLKALHSLRVGRHQIPPWYHTLNASIHHTPFLIYRSGFHSSTTASEISQHLTETCVAEPQWTCPIHVPSPSVSLHHARDSPERFDAVVSSRDFLVVPARVAHRLLHYNEVGVKMVGAYPMGKLWNMCYGDEEE</sequence>
<reference evidence="1" key="1">
    <citation type="submission" date="2021-01" db="EMBL/GenBank/DDBJ databases">
        <title>Chromosome-level genome assembly of a human fungal pathogen reveals clustering of transcriptionally co-regulated genes.</title>
        <authorList>
            <person name="Voorhies M."/>
            <person name="Cohen S."/>
            <person name="Shea T.P."/>
            <person name="Petrus S."/>
            <person name="Munoz J.F."/>
            <person name="Poplawski S."/>
            <person name="Goldman W.E."/>
            <person name="Michael T."/>
            <person name="Cuomo C.A."/>
            <person name="Sil A."/>
            <person name="Beyhan S."/>
        </authorList>
    </citation>
    <scope>NUCLEOTIDE SEQUENCE</scope>
    <source>
        <strain evidence="1">WU24</strain>
    </source>
</reference>
<evidence type="ECO:0000313" key="2">
    <source>
        <dbReference type="Proteomes" id="UP000663671"/>
    </source>
</evidence>
<dbReference type="PANTHER" id="PTHR36448:SF3">
    <property type="entry name" value="CUPIN TYPE-2 DOMAIN-CONTAINING PROTEIN"/>
    <property type="match status" value="1"/>
</dbReference>
<dbReference type="Proteomes" id="UP000663671">
    <property type="component" value="Chromosome 2"/>
</dbReference>
<dbReference type="AlphaFoldDB" id="A0A8A1M3Z5"/>
<evidence type="ECO:0008006" key="3">
    <source>
        <dbReference type="Google" id="ProtNLM"/>
    </source>
</evidence>
<evidence type="ECO:0000313" key="1">
    <source>
        <dbReference type="EMBL" id="QSS59473.1"/>
    </source>
</evidence>
<dbReference type="InterPro" id="IPR047121">
    <property type="entry name" value="YjiB-like"/>
</dbReference>
<dbReference type="InterPro" id="IPR011051">
    <property type="entry name" value="RmlC_Cupin_sf"/>
</dbReference>
<organism evidence="1 2">
    <name type="scientific">Ajellomyces capsulatus</name>
    <name type="common">Darling's disease fungus</name>
    <name type="synonym">Histoplasma capsulatum</name>
    <dbReference type="NCBI Taxonomy" id="5037"/>
    <lineage>
        <taxon>Eukaryota</taxon>
        <taxon>Fungi</taxon>
        <taxon>Dikarya</taxon>
        <taxon>Ascomycota</taxon>
        <taxon>Pezizomycotina</taxon>
        <taxon>Eurotiomycetes</taxon>
        <taxon>Eurotiomycetidae</taxon>
        <taxon>Onygenales</taxon>
        <taxon>Ajellomycetaceae</taxon>
        <taxon>Histoplasma</taxon>
    </lineage>
</organism>
<gene>
    <name evidence="1" type="ORF">I7I51_08908</name>
</gene>
<dbReference type="OrthoDB" id="2589563at2759"/>
<dbReference type="VEuPathDB" id="FungiDB:I7I51_08908"/>
<dbReference type="PANTHER" id="PTHR36448">
    <property type="entry name" value="BLR7373 PROTEIN"/>
    <property type="match status" value="1"/>
</dbReference>
<name>A0A8A1M3Z5_AJECA</name>
<dbReference type="EMBL" id="CP069109">
    <property type="protein sequence ID" value="QSS59473.1"/>
    <property type="molecule type" value="Genomic_DNA"/>
</dbReference>
<accession>A0A8A1M3Z5</accession>
<protein>
    <recommendedName>
        <fullName evidence="3">Cupin type-1 domain-containing protein</fullName>
    </recommendedName>
</protein>
<dbReference type="SUPFAM" id="SSF51182">
    <property type="entry name" value="RmlC-like cupins"/>
    <property type="match status" value="1"/>
</dbReference>
<proteinExistence type="predicted"/>